<dbReference type="PANTHER" id="PTHR13408">
    <property type="entry name" value="DNA-DIRECTED RNA POLYMERASE III"/>
    <property type="match status" value="1"/>
</dbReference>
<feature type="compositionally biased region" description="Polar residues" evidence="5">
    <location>
        <begin position="65"/>
        <end position="82"/>
    </location>
</feature>
<dbReference type="Proteomes" id="UP001583193">
    <property type="component" value="Unassembled WGS sequence"/>
</dbReference>
<proteinExistence type="predicted"/>
<sequence length="594" mass="63147">MPPKAAPRRAPGRRPGAAGESSTESTPQNASASTPEARGTPTPGPAGASSRPPVQRLQSLKKGTPSGSIARAQSSGLGNDGTQKPVLKYQPRAVGRRSKEEREAMEKLEAERLRERLAEAAAIQRGRGNLTRGRGGARGRGGFLGSDVGGPLGSASGTKRGRGGRFGTDSRASSMSRRSKSVIGGAGGVSGAGAGAGDVSSDESDSGIRVSIDQINLDSDEEFDGVEEAKSKGKMPVKNAGRGRDRGLRPIRVERHEHEDRVVSVNMEEGSSTSANLRRQAQEKAGDDNALFVEEEVPTDTEPQVKKEPTDGDEIMTDAIPRAEEAGEASFISDDGFLPTQKVRVRRKVSIKDKEKEKEKVPPAAKDPRSLLRTKEEIEEFERHENDLKAMIDLLAVEEKPSAPEPTVEAPGTGEAGAVEADADASEKELSTEEQLAKDKHAGQLFLLQFPPMTPNLISPSAEGAEGGEGGEAPAETDQPDGSAIKREENGAEVEEIQVAQEPTKVVTAANQHLRAGRVGKLNLHASGRVTLDWGGISFELDRATEVDFLQEALIVSNASTATTDDEFAEEKRVWAMGQLSGKFVVTPDWEAIL</sequence>
<feature type="compositionally biased region" description="Polar residues" evidence="5">
    <location>
        <begin position="269"/>
        <end position="279"/>
    </location>
</feature>
<evidence type="ECO:0008006" key="8">
    <source>
        <dbReference type="Google" id="ProtNLM"/>
    </source>
</evidence>
<feature type="compositionally biased region" description="Basic and acidic residues" evidence="5">
    <location>
        <begin position="425"/>
        <end position="435"/>
    </location>
</feature>
<dbReference type="Pfam" id="PF05132">
    <property type="entry name" value="RNA_pol_Rpc4"/>
    <property type="match status" value="1"/>
</dbReference>
<feature type="compositionally biased region" description="Polar residues" evidence="5">
    <location>
        <begin position="20"/>
        <end position="34"/>
    </location>
</feature>
<keyword evidence="7" id="KW-1185">Reference proteome</keyword>
<feature type="region of interest" description="Disordered" evidence="5">
    <location>
        <begin position="128"/>
        <end position="314"/>
    </location>
</feature>
<reference evidence="6 7" key="1">
    <citation type="journal article" date="2024" name="IMA Fungus">
        <title>IMA Genome - F19 : A genome assembly and annotation guide to empower mycologists, including annotated draft genome sequences of Ceratocystis pirilliformis, Diaporthe australafricana, Fusarium ophioides, Paecilomyces lecythidis, and Sporothrix stenoceras.</title>
        <authorList>
            <person name="Aylward J."/>
            <person name="Wilson A.M."/>
            <person name="Visagie C.M."/>
            <person name="Spraker J."/>
            <person name="Barnes I."/>
            <person name="Buitendag C."/>
            <person name="Ceriani C."/>
            <person name="Del Mar Angel L."/>
            <person name="du Plessis D."/>
            <person name="Fuchs T."/>
            <person name="Gasser K."/>
            <person name="Kramer D."/>
            <person name="Li W."/>
            <person name="Munsamy K."/>
            <person name="Piso A."/>
            <person name="Price J.L."/>
            <person name="Sonnekus B."/>
            <person name="Thomas C."/>
            <person name="van der Nest A."/>
            <person name="van Dijk A."/>
            <person name="van Heerden A."/>
            <person name="van Vuuren N."/>
            <person name="Yilmaz N."/>
            <person name="Duong T.A."/>
            <person name="van der Merwe N.A."/>
            <person name="Wingfield M.J."/>
            <person name="Wingfield B.D."/>
        </authorList>
    </citation>
    <scope>NUCLEOTIDE SEQUENCE [LARGE SCALE GENOMIC DNA]</scope>
    <source>
        <strain evidence="6 7">CMW 18167</strain>
    </source>
</reference>
<evidence type="ECO:0000313" key="6">
    <source>
        <dbReference type="EMBL" id="KAL1886715.1"/>
    </source>
</evidence>
<gene>
    <name evidence="6" type="ORF">Plec18167_000649</name>
</gene>
<evidence type="ECO:0000313" key="7">
    <source>
        <dbReference type="Proteomes" id="UP001583193"/>
    </source>
</evidence>
<evidence type="ECO:0000256" key="4">
    <source>
        <dbReference type="ARBA" id="ARBA00023242"/>
    </source>
</evidence>
<feature type="compositionally biased region" description="Basic and acidic residues" evidence="5">
    <location>
        <begin position="242"/>
        <end position="262"/>
    </location>
</feature>
<name>A0ABR3YFA7_9EURO</name>
<feature type="compositionally biased region" description="Basic and acidic residues" evidence="5">
    <location>
        <begin position="97"/>
        <end position="107"/>
    </location>
</feature>
<comment type="subcellular location">
    <subcellularLocation>
        <location evidence="1">Nucleus</location>
    </subcellularLocation>
</comment>
<dbReference type="InterPro" id="IPR007811">
    <property type="entry name" value="RPC4"/>
</dbReference>
<protein>
    <recommendedName>
        <fullName evidence="8">DNA-directed RNA polymerase III RPC4</fullName>
    </recommendedName>
</protein>
<dbReference type="PANTHER" id="PTHR13408:SF0">
    <property type="entry name" value="DNA-DIRECTED RNA POLYMERASE III SUBUNIT RPC4"/>
    <property type="match status" value="1"/>
</dbReference>
<keyword evidence="2" id="KW-0240">DNA-directed RNA polymerase</keyword>
<feature type="compositionally biased region" description="Basic residues" evidence="5">
    <location>
        <begin position="1"/>
        <end position="12"/>
    </location>
</feature>
<evidence type="ECO:0000256" key="1">
    <source>
        <dbReference type="ARBA" id="ARBA00004123"/>
    </source>
</evidence>
<evidence type="ECO:0000256" key="3">
    <source>
        <dbReference type="ARBA" id="ARBA00023163"/>
    </source>
</evidence>
<feature type="compositionally biased region" description="Basic and acidic residues" evidence="5">
    <location>
        <begin position="350"/>
        <end position="375"/>
    </location>
</feature>
<feature type="region of interest" description="Disordered" evidence="5">
    <location>
        <begin position="394"/>
        <end position="435"/>
    </location>
</feature>
<feature type="region of interest" description="Disordered" evidence="5">
    <location>
        <begin position="349"/>
        <end position="375"/>
    </location>
</feature>
<keyword evidence="4" id="KW-0539">Nucleus</keyword>
<feature type="region of interest" description="Disordered" evidence="5">
    <location>
        <begin position="1"/>
        <end position="107"/>
    </location>
</feature>
<organism evidence="6 7">
    <name type="scientific">Paecilomyces lecythidis</name>
    <dbReference type="NCBI Taxonomy" id="3004212"/>
    <lineage>
        <taxon>Eukaryota</taxon>
        <taxon>Fungi</taxon>
        <taxon>Dikarya</taxon>
        <taxon>Ascomycota</taxon>
        <taxon>Pezizomycotina</taxon>
        <taxon>Eurotiomycetes</taxon>
        <taxon>Eurotiomycetidae</taxon>
        <taxon>Eurotiales</taxon>
        <taxon>Thermoascaceae</taxon>
        <taxon>Paecilomyces</taxon>
    </lineage>
</organism>
<keyword evidence="3" id="KW-0804">Transcription</keyword>
<dbReference type="EMBL" id="JAVDPF010000001">
    <property type="protein sequence ID" value="KAL1886715.1"/>
    <property type="molecule type" value="Genomic_DNA"/>
</dbReference>
<evidence type="ECO:0000256" key="5">
    <source>
        <dbReference type="SAM" id="MobiDB-lite"/>
    </source>
</evidence>
<feature type="compositionally biased region" description="Gly residues" evidence="5">
    <location>
        <begin position="184"/>
        <end position="196"/>
    </location>
</feature>
<evidence type="ECO:0000256" key="2">
    <source>
        <dbReference type="ARBA" id="ARBA00022478"/>
    </source>
</evidence>
<comment type="caution">
    <text evidence="6">The sequence shown here is derived from an EMBL/GenBank/DDBJ whole genome shotgun (WGS) entry which is preliminary data.</text>
</comment>
<feature type="compositionally biased region" description="Gly residues" evidence="5">
    <location>
        <begin position="133"/>
        <end position="152"/>
    </location>
</feature>
<feature type="region of interest" description="Disordered" evidence="5">
    <location>
        <begin position="451"/>
        <end position="483"/>
    </location>
</feature>
<accession>A0ABR3YFA7</accession>